<dbReference type="Proteomes" id="UP000634522">
    <property type="component" value="Unassembled WGS sequence"/>
</dbReference>
<dbReference type="PANTHER" id="PTHR38340:SF1">
    <property type="entry name" value="S-LAYER PROTEIN"/>
    <property type="match status" value="1"/>
</dbReference>
<proteinExistence type="predicted"/>
<dbReference type="PANTHER" id="PTHR38340">
    <property type="entry name" value="S-LAYER PROTEIN"/>
    <property type="match status" value="1"/>
</dbReference>
<comment type="caution">
    <text evidence="4">The sequence shown here is derived from an EMBL/GenBank/DDBJ whole genome shotgun (WGS) entry which is preliminary data.</text>
</comment>
<dbReference type="Pfam" id="PF00353">
    <property type="entry name" value="HemolysinCabind"/>
    <property type="match status" value="3"/>
</dbReference>
<keyword evidence="5" id="KW-1185">Reference proteome</keyword>
<keyword evidence="2" id="KW-0964">Secreted</keyword>
<dbReference type="Gene3D" id="2.150.10.10">
    <property type="entry name" value="Serralysin-like metalloprotease, C-terminal"/>
    <property type="match status" value="2"/>
</dbReference>
<feature type="domain" description="C-type lectin" evidence="3">
    <location>
        <begin position="7"/>
        <end position="144"/>
    </location>
</feature>
<dbReference type="InterPro" id="IPR050557">
    <property type="entry name" value="RTX_toxin/Mannuronan_C5-epim"/>
</dbReference>
<dbReference type="Gene3D" id="3.10.100.10">
    <property type="entry name" value="Mannose-Binding Protein A, subunit A"/>
    <property type="match status" value="1"/>
</dbReference>
<dbReference type="PRINTS" id="PR00313">
    <property type="entry name" value="CABNDNGRPT"/>
</dbReference>
<evidence type="ECO:0000256" key="2">
    <source>
        <dbReference type="ARBA" id="ARBA00022525"/>
    </source>
</evidence>
<evidence type="ECO:0000256" key="1">
    <source>
        <dbReference type="ARBA" id="ARBA00004613"/>
    </source>
</evidence>
<dbReference type="InterPro" id="IPR001343">
    <property type="entry name" value="Hemolysn_Ca-bd"/>
</dbReference>
<evidence type="ECO:0000313" key="5">
    <source>
        <dbReference type="Proteomes" id="UP000634522"/>
    </source>
</evidence>
<dbReference type="SUPFAM" id="SSF51120">
    <property type="entry name" value="beta-Roll"/>
    <property type="match status" value="2"/>
</dbReference>
<comment type="subcellular location">
    <subcellularLocation>
        <location evidence="1">Secreted</location>
    </subcellularLocation>
</comment>
<dbReference type="SUPFAM" id="SSF56436">
    <property type="entry name" value="C-type lectin-like"/>
    <property type="match status" value="1"/>
</dbReference>
<accession>A0ABX1NDZ9</accession>
<evidence type="ECO:0000259" key="3">
    <source>
        <dbReference type="PROSITE" id="PS50041"/>
    </source>
</evidence>
<gene>
    <name evidence="4" type="ORF">GPA27_08530</name>
</gene>
<evidence type="ECO:0000313" key="4">
    <source>
        <dbReference type="EMBL" id="NMF97433.1"/>
    </source>
</evidence>
<dbReference type="InterPro" id="IPR001304">
    <property type="entry name" value="C-type_lectin-like"/>
</dbReference>
<reference evidence="4 5" key="1">
    <citation type="submission" date="2019-12" db="EMBL/GenBank/DDBJ databases">
        <title>Comparative genomics gives insights into the taxonomy of the Azoarcus-Aromatoleum group and reveals separate origins of nif in the plant-associated Azoarcus and non-plant-associated Aromatoleum sub-groups.</title>
        <authorList>
            <person name="Lafos M."/>
            <person name="Maluk M."/>
            <person name="Batista M."/>
            <person name="Junghare M."/>
            <person name="Carmona M."/>
            <person name="Faoro H."/>
            <person name="Cruz L.M."/>
            <person name="Battistoni F."/>
            <person name="De Souza E."/>
            <person name="Pedrosa F."/>
            <person name="Chen W.-M."/>
            <person name="Poole P.S."/>
            <person name="Dixon R.A."/>
            <person name="James E.K."/>
        </authorList>
    </citation>
    <scope>NUCLEOTIDE SEQUENCE [LARGE SCALE GENOMIC DNA]</scope>
    <source>
        <strain evidence="4 5">T</strain>
    </source>
</reference>
<protein>
    <recommendedName>
        <fullName evidence="3">C-type lectin domain-containing protein</fullName>
    </recommendedName>
</protein>
<sequence length="457" mass="46544">MAMHFYYNGHTYEIETAPLSWDDASANALGLAWSDEGRLEGAGLGGPLIVPSYLSLIGSAAENAAILKNLKPSVPNGATVATDGGNASYLWLGASDVQSEGSWQWLDGTLLGSGYQNWGSGSLGGEPDNFGGVQNFLAIATGKWPAPAGGLGSPGQWNDLDGANLLWSVVEWDGLIGTTGNDKLTGTAGDDVIDGNAGNDTVKAGDGDDIIYMGTGNDNVQTGNGSNAVFAEIGLVDDNDGNDRVTGGSGDDFIASGTGSDNVRAGDGNNVVIGGEGDDIITTGAGNDTIDPDGYYAEDGAGSAGNDTIKTGAGDDVIFFGEGADKVWGGAGSDTFVFDTLFTAPSTTVFKQDGTQVTKATVHRINDFDATVDKLGFDADEFLSLAGFTATNFVKGTGLTGASANETGVDDFLIYDTASGKLYYDEDGNGDGSAAVLLGVVTGRMADLDASDIVILA</sequence>
<name>A0ABX1NDZ9_9RHOO</name>
<dbReference type="PROSITE" id="PS50041">
    <property type="entry name" value="C_TYPE_LECTIN_2"/>
    <property type="match status" value="1"/>
</dbReference>
<dbReference type="EMBL" id="WTVS01000014">
    <property type="protein sequence ID" value="NMF97433.1"/>
    <property type="molecule type" value="Genomic_DNA"/>
</dbReference>
<dbReference type="InterPro" id="IPR016187">
    <property type="entry name" value="CTDL_fold"/>
</dbReference>
<organism evidence="4 5">
    <name type="scientific">Aromatoleum toluolicum</name>
    <dbReference type="NCBI Taxonomy" id="90060"/>
    <lineage>
        <taxon>Bacteria</taxon>
        <taxon>Pseudomonadati</taxon>
        <taxon>Pseudomonadota</taxon>
        <taxon>Betaproteobacteria</taxon>
        <taxon>Rhodocyclales</taxon>
        <taxon>Rhodocyclaceae</taxon>
        <taxon>Aromatoleum</taxon>
    </lineage>
</organism>
<dbReference type="RefSeq" id="WP_169139505.1">
    <property type="nucleotide sequence ID" value="NZ_WTVS01000014.1"/>
</dbReference>
<dbReference type="InterPro" id="IPR011049">
    <property type="entry name" value="Serralysin-like_metalloprot_C"/>
</dbReference>
<dbReference type="InterPro" id="IPR016186">
    <property type="entry name" value="C-type_lectin-like/link_sf"/>
</dbReference>